<evidence type="ECO:0000313" key="3">
    <source>
        <dbReference type="Proteomes" id="UP001139485"/>
    </source>
</evidence>
<evidence type="ECO:0000256" key="1">
    <source>
        <dbReference type="SAM" id="MobiDB-lite"/>
    </source>
</evidence>
<gene>
    <name evidence="2" type="ORF">M8330_20735</name>
</gene>
<protein>
    <submittedName>
        <fullName evidence="2">Uncharacterized protein</fullName>
    </submittedName>
</protein>
<name>A0A9X2DB61_9ACTN</name>
<dbReference type="AlphaFoldDB" id="A0A9X2DB61"/>
<evidence type="ECO:0000313" key="2">
    <source>
        <dbReference type="EMBL" id="MCM0622721.1"/>
    </source>
</evidence>
<accession>A0A9X2DB61</accession>
<dbReference type="Proteomes" id="UP001139485">
    <property type="component" value="Unassembled WGS sequence"/>
</dbReference>
<keyword evidence="3" id="KW-1185">Reference proteome</keyword>
<comment type="caution">
    <text evidence="2">The sequence shown here is derived from an EMBL/GenBank/DDBJ whole genome shotgun (WGS) entry which is preliminary data.</text>
</comment>
<feature type="compositionally biased region" description="Basic and acidic residues" evidence="1">
    <location>
        <begin position="119"/>
        <end position="130"/>
    </location>
</feature>
<organism evidence="2 3">
    <name type="scientific">Nocardioides bruguierae</name>
    <dbReference type="NCBI Taxonomy" id="2945102"/>
    <lineage>
        <taxon>Bacteria</taxon>
        <taxon>Bacillati</taxon>
        <taxon>Actinomycetota</taxon>
        <taxon>Actinomycetes</taxon>
        <taxon>Propionibacteriales</taxon>
        <taxon>Nocardioidaceae</taxon>
        <taxon>Nocardioides</taxon>
    </lineage>
</organism>
<dbReference type="EMBL" id="JAMOIL010000045">
    <property type="protein sequence ID" value="MCM0622721.1"/>
    <property type="molecule type" value="Genomic_DNA"/>
</dbReference>
<sequence>MLGWEPAETHEHYDAAGNLTGTTVVTREPEWDDDERRRLLALAAYHEQTCDRGHHPDVAGDPHLFWTFEDSRCPLCAEIDKWQRIQHDRDAKAIRQLGDEPSPFIPRPDDGRSTYLRRMTPDEVTARRQH</sequence>
<feature type="region of interest" description="Disordered" evidence="1">
    <location>
        <begin position="98"/>
        <end position="130"/>
    </location>
</feature>
<dbReference type="RefSeq" id="WP_250828890.1">
    <property type="nucleotide sequence ID" value="NZ_JAMOIL010000045.1"/>
</dbReference>
<feature type="region of interest" description="Disordered" evidence="1">
    <location>
        <begin position="1"/>
        <end position="30"/>
    </location>
</feature>
<reference evidence="2" key="1">
    <citation type="submission" date="2022-05" db="EMBL/GenBank/DDBJ databases">
        <authorList>
            <person name="Tuo L."/>
        </authorList>
    </citation>
    <scope>NUCLEOTIDE SEQUENCE</scope>
    <source>
        <strain evidence="2">BSK12Z-4</strain>
    </source>
</reference>
<proteinExistence type="predicted"/>